<dbReference type="GO" id="GO:0005829">
    <property type="term" value="C:cytosol"/>
    <property type="evidence" value="ECO:0007669"/>
    <property type="project" value="TreeGrafter"/>
</dbReference>
<dbReference type="PANTHER" id="PTHR11739:SF4">
    <property type="entry name" value="CITRATE SYNTHASE, PEROXISOMAL"/>
    <property type="match status" value="1"/>
</dbReference>
<dbReference type="GO" id="GO:0006099">
    <property type="term" value="P:tricarboxylic acid cycle"/>
    <property type="evidence" value="ECO:0007669"/>
    <property type="project" value="UniProtKB-UniPathway"/>
</dbReference>
<dbReference type="GO" id="GO:0005975">
    <property type="term" value="P:carbohydrate metabolic process"/>
    <property type="evidence" value="ECO:0007669"/>
    <property type="project" value="TreeGrafter"/>
</dbReference>
<dbReference type="AlphaFoldDB" id="A0A370KY62"/>
<comment type="pathway">
    <text evidence="1">Carbohydrate metabolism; tricarboxylic acid cycle; isocitrate from oxaloacetate: step 1/2.</text>
</comment>
<dbReference type="Pfam" id="PF12728">
    <property type="entry name" value="HTH_17"/>
    <property type="match status" value="1"/>
</dbReference>
<gene>
    <name evidence="6" type="ORF">DWE98_27250</name>
</gene>
<dbReference type="EMBL" id="QQTP01000025">
    <property type="protein sequence ID" value="RDJ19923.1"/>
    <property type="molecule type" value="Genomic_DNA"/>
</dbReference>
<dbReference type="InterPro" id="IPR036969">
    <property type="entry name" value="Citrate_synthase_sf"/>
</dbReference>
<evidence type="ECO:0000256" key="3">
    <source>
        <dbReference type="ARBA" id="ARBA00012972"/>
    </source>
</evidence>
<evidence type="ECO:0000313" key="7">
    <source>
        <dbReference type="Proteomes" id="UP000255207"/>
    </source>
</evidence>
<accession>A0A370KY62</accession>
<dbReference type="SUPFAM" id="SSF48256">
    <property type="entry name" value="Citrate synthase"/>
    <property type="match status" value="1"/>
</dbReference>
<comment type="caution">
    <text evidence="6">The sequence shown here is derived from an EMBL/GenBank/DDBJ whole genome shotgun (WGS) entry which is preliminary data.</text>
</comment>
<keyword evidence="4" id="KW-0808">Transferase</keyword>
<dbReference type="InterPro" id="IPR016143">
    <property type="entry name" value="Citrate_synth-like_sm_a-sub"/>
</dbReference>
<evidence type="ECO:0000313" key="6">
    <source>
        <dbReference type="EMBL" id="RDJ19923.1"/>
    </source>
</evidence>
<protein>
    <recommendedName>
        <fullName evidence="3">citrate synthase (unknown stereospecificity)</fullName>
        <ecNumber evidence="3">2.3.3.16</ecNumber>
    </recommendedName>
</protein>
<dbReference type="Pfam" id="PF00285">
    <property type="entry name" value="Citrate_synt"/>
    <property type="match status" value="1"/>
</dbReference>
<evidence type="ECO:0000256" key="4">
    <source>
        <dbReference type="ARBA" id="ARBA00022679"/>
    </source>
</evidence>
<dbReference type="PANTHER" id="PTHR11739">
    <property type="entry name" value="CITRATE SYNTHASE"/>
    <property type="match status" value="1"/>
</dbReference>
<dbReference type="SUPFAM" id="SSF46955">
    <property type="entry name" value="Putative DNA-binding domain"/>
    <property type="match status" value="1"/>
</dbReference>
<dbReference type="InterPro" id="IPR041657">
    <property type="entry name" value="HTH_17"/>
</dbReference>
<dbReference type="Gene3D" id="1.10.580.10">
    <property type="entry name" value="Citrate Synthase, domain 1"/>
    <property type="match status" value="2"/>
</dbReference>
<dbReference type="Gene3D" id="1.10.230.10">
    <property type="entry name" value="Cytochrome P450-Terp, domain 2"/>
    <property type="match status" value="1"/>
</dbReference>
<comment type="similarity">
    <text evidence="2">Belongs to the citrate synthase family.</text>
</comment>
<dbReference type="Proteomes" id="UP000255207">
    <property type="component" value="Unassembled WGS sequence"/>
</dbReference>
<evidence type="ECO:0000256" key="1">
    <source>
        <dbReference type="ARBA" id="ARBA00004751"/>
    </source>
</evidence>
<reference evidence="7" key="1">
    <citation type="submission" date="2018-07" db="EMBL/GenBank/DDBJ databases">
        <authorList>
            <person name="Safronova V.I."/>
            <person name="Chirak E.R."/>
            <person name="Sazanova A.L."/>
        </authorList>
    </citation>
    <scope>NUCLEOTIDE SEQUENCE [LARGE SCALE GENOMIC DNA]</scope>
    <source>
        <strain evidence="7">RCAM04685</strain>
    </source>
</reference>
<dbReference type="InterPro" id="IPR009061">
    <property type="entry name" value="DNA-bd_dom_put_sf"/>
</dbReference>
<evidence type="ECO:0000259" key="5">
    <source>
        <dbReference type="Pfam" id="PF12728"/>
    </source>
</evidence>
<dbReference type="EC" id="2.3.3.16" evidence="3"/>
<proteinExistence type="inferred from homology"/>
<dbReference type="OrthoDB" id="9786046at2"/>
<dbReference type="GO" id="GO:0036440">
    <property type="term" value="F:citrate synthase activity"/>
    <property type="evidence" value="ECO:0007669"/>
    <property type="project" value="UniProtKB-EC"/>
</dbReference>
<dbReference type="InterPro" id="IPR002020">
    <property type="entry name" value="Citrate_synthase"/>
</dbReference>
<organism evidence="6 7">
    <name type="scientific">Bosea caraganae</name>
    <dbReference type="NCBI Taxonomy" id="2763117"/>
    <lineage>
        <taxon>Bacteria</taxon>
        <taxon>Pseudomonadati</taxon>
        <taxon>Pseudomonadota</taxon>
        <taxon>Alphaproteobacteria</taxon>
        <taxon>Hyphomicrobiales</taxon>
        <taxon>Boseaceae</taxon>
        <taxon>Bosea</taxon>
    </lineage>
</organism>
<sequence length="409" mass="44273">MSIDPSKALVDVDEATHRLRVSRATLYAYVSRGLIRSERQVENGRAHLYALADIERLVWRKTRARKPSGAAATALSWGLPVLETEVSQIDRGVLTYRGQPISEFADATSLEQVASLLWGVASDPFQNACFKPADVPGWDSLLALLEGEGPIDRAIALMALTRRVAWARRLSHVPGNDEARLVQALACATTGRALDTRLPLHQALAQAWNVPDAADVIRRILVCSADHELNTSAFTARVVASTDVDCCTVLVSALTAFCGYEHTGVIGRSRALLAAARRGADLDDLIDEAQAGEKPLAGFYHRLYPDGDPRAAMVLSRCRVIPEARRLIDTVERRTGLRPNIDIALVVVEAGYGLPTGAAEAMFATGRAVGWIAHATEQRASGIRIRPRASHATLTSDRSTRLAAANQPL</sequence>
<dbReference type="CDD" id="cd06102">
    <property type="entry name" value="citrate_synt_like_2"/>
    <property type="match status" value="1"/>
</dbReference>
<dbReference type="UniPathway" id="UPA00223">
    <property type="reaction ID" value="UER00717"/>
</dbReference>
<name>A0A370KY62_9HYPH</name>
<feature type="domain" description="Helix-turn-helix" evidence="5">
    <location>
        <begin position="10"/>
        <end position="61"/>
    </location>
</feature>
<dbReference type="InterPro" id="IPR016142">
    <property type="entry name" value="Citrate_synth-like_lrg_a-sub"/>
</dbReference>
<evidence type="ECO:0000256" key="2">
    <source>
        <dbReference type="ARBA" id="ARBA00010566"/>
    </source>
</evidence>
<keyword evidence="7" id="KW-1185">Reference proteome</keyword>
<dbReference type="PRINTS" id="PR00143">
    <property type="entry name" value="CITRTSNTHASE"/>
</dbReference>
<dbReference type="RefSeq" id="WP_114832469.1">
    <property type="nucleotide sequence ID" value="NZ_QQTO01000030.1"/>
</dbReference>